<dbReference type="AlphaFoldDB" id="A0A1T4T2Q2"/>
<dbReference type="InterPro" id="IPR006175">
    <property type="entry name" value="YjgF/YER057c/UK114"/>
</dbReference>
<dbReference type="Pfam" id="PF01042">
    <property type="entry name" value="Ribonuc_L-PSP"/>
    <property type="match status" value="1"/>
</dbReference>
<organism evidence="1 2">
    <name type="scientific">Enhydrobacter aerosaccus</name>
    <dbReference type="NCBI Taxonomy" id="225324"/>
    <lineage>
        <taxon>Bacteria</taxon>
        <taxon>Pseudomonadati</taxon>
        <taxon>Pseudomonadota</taxon>
        <taxon>Alphaproteobacteria</taxon>
        <taxon>Hyphomicrobiales</taxon>
        <taxon>Enhydrobacter</taxon>
    </lineage>
</organism>
<sequence length="59" mass="6483">MKITVFVTDIANNVKVWQARREFFSGNFPASTLVEVSALAAPEIRVEIEAVAHIGKGPR</sequence>
<accession>A0A1T4T2Q2</accession>
<reference evidence="2" key="1">
    <citation type="submission" date="2017-02" db="EMBL/GenBank/DDBJ databases">
        <authorList>
            <person name="Varghese N."/>
            <person name="Submissions S."/>
        </authorList>
    </citation>
    <scope>NUCLEOTIDE SEQUENCE [LARGE SCALE GENOMIC DNA]</scope>
    <source>
        <strain evidence="2">ATCC 27094</strain>
    </source>
</reference>
<dbReference type="EMBL" id="FUWJ01000012">
    <property type="protein sequence ID" value="SKA34733.1"/>
    <property type="molecule type" value="Genomic_DNA"/>
</dbReference>
<dbReference type="SUPFAM" id="SSF55298">
    <property type="entry name" value="YjgF-like"/>
    <property type="match status" value="1"/>
</dbReference>
<dbReference type="Gene3D" id="3.30.1330.40">
    <property type="entry name" value="RutC-like"/>
    <property type="match status" value="1"/>
</dbReference>
<name>A0A1T4T2Q2_9HYPH</name>
<protein>
    <submittedName>
        <fullName evidence="1">Endoribonuclease L-PSP</fullName>
    </submittedName>
</protein>
<dbReference type="STRING" id="225324.SAMN02745126_05527"/>
<dbReference type="RefSeq" id="WP_218191351.1">
    <property type="nucleotide sequence ID" value="NZ_FUWJ01000012.1"/>
</dbReference>
<evidence type="ECO:0000313" key="2">
    <source>
        <dbReference type="Proteomes" id="UP000190092"/>
    </source>
</evidence>
<evidence type="ECO:0000313" key="1">
    <source>
        <dbReference type="EMBL" id="SKA34733.1"/>
    </source>
</evidence>
<gene>
    <name evidence="1" type="ORF">SAMN02745126_05527</name>
</gene>
<proteinExistence type="predicted"/>
<keyword evidence="2" id="KW-1185">Reference proteome</keyword>
<dbReference type="Proteomes" id="UP000190092">
    <property type="component" value="Unassembled WGS sequence"/>
</dbReference>
<dbReference type="InterPro" id="IPR035959">
    <property type="entry name" value="RutC-like_sf"/>
</dbReference>